<keyword evidence="8" id="KW-1185">Reference proteome</keyword>
<dbReference type="AlphaFoldDB" id="A0A1H3K6R3"/>
<feature type="chain" id="PRO_5011627542" evidence="5">
    <location>
        <begin position="20"/>
        <end position="158"/>
    </location>
</feature>
<dbReference type="EMBL" id="FNPR01000002">
    <property type="protein sequence ID" value="SDY47856.1"/>
    <property type="molecule type" value="Genomic_DNA"/>
</dbReference>
<feature type="signal peptide" evidence="5">
    <location>
        <begin position="1"/>
        <end position="19"/>
    </location>
</feature>
<keyword evidence="3 4" id="KW-0408">Iron</keyword>
<dbReference type="GeneID" id="78124445"/>
<protein>
    <submittedName>
        <fullName evidence="7">Sulfur-oxidizing protein SoxX</fullName>
    </submittedName>
</protein>
<dbReference type="OrthoDB" id="9793634at2"/>
<dbReference type="GO" id="GO:0009055">
    <property type="term" value="F:electron transfer activity"/>
    <property type="evidence" value="ECO:0007669"/>
    <property type="project" value="InterPro"/>
</dbReference>
<evidence type="ECO:0000256" key="4">
    <source>
        <dbReference type="PROSITE-ProRule" id="PRU00433"/>
    </source>
</evidence>
<evidence type="ECO:0000256" key="5">
    <source>
        <dbReference type="SAM" id="SignalP"/>
    </source>
</evidence>
<evidence type="ECO:0000256" key="3">
    <source>
        <dbReference type="ARBA" id="ARBA00023004"/>
    </source>
</evidence>
<dbReference type="GO" id="GO:0020037">
    <property type="term" value="F:heme binding"/>
    <property type="evidence" value="ECO:0007669"/>
    <property type="project" value="InterPro"/>
</dbReference>
<evidence type="ECO:0000313" key="8">
    <source>
        <dbReference type="Proteomes" id="UP000199026"/>
    </source>
</evidence>
<feature type="domain" description="Cytochrome c" evidence="6">
    <location>
        <begin position="44"/>
        <end position="156"/>
    </location>
</feature>
<keyword evidence="5" id="KW-0732">Signal</keyword>
<proteinExistence type="predicted"/>
<dbReference type="InterPro" id="IPR036909">
    <property type="entry name" value="Cyt_c-like_dom_sf"/>
</dbReference>
<organism evidence="7 8">
    <name type="scientific">Lentibacter algarum</name>
    <dbReference type="NCBI Taxonomy" id="576131"/>
    <lineage>
        <taxon>Bacteria</taxon>
        <taxon>Pseudomonadati</taxon>
        <taxon>Pseudomonadota</taxon>
        <taxon>Alphaproteobacteria</taxon>
        <taxon>Rhodobacterales</taxon>
        <taxon>Roseobacteraceae</taxon>
        <taxon>Lentibacter</taxon>
    </lineage>
</organism>
<dbReference type="NCBIfam" id="TIGR04485">
    <property type="entry name" value="thiosulf_SoxX"/>
    <property type="match status" value="1"/>
</dbReference>
<dbReference type="InterPro" id="IPR009056">
    <property type="entry name" value="Cyt_c-like_dom"/>
</dbReference>
<sequence length="158" mass="16502">MRFTTLALAATLTAGAAYAETVEPANVVFTEDGAVEMSLSGVAGSVEEGIGVYSSRSKGNCVACHVVSSLPDVAFPGNIGPALDGVADRWNEAELRGIVSNAKLTYDGTMMPSYYKVEGFDRPGNAYTGKAAEGALDPLLSAQQIEDVVAFLMTLKDE</sequence>
<dbReference type="RefSeq" id="WP_089890064.1">
    <property type="nucleotide sequence ID" value="NZ_CALJFH010000025.1"/>
</dbReference>
<evidence type="ECO:0000313" key="7">
    <source>
        <dbReference type="EMBL" id="SDY47856.1"/>
    </source>
</evidence>
<dbReference type="GO" id="GO:0046872">
    <property type="term" value="F:metal ion binding"/>
    <property type="evidence" value="ECO:0007669"/>
    <property type="project" value="UniProtKB-KW"/>
</dbReference>
<evidence type="ECO:0000256" key="1">
    <source>
        <dbReference type="ARBA" id="ARBA00022617"/>
    </source>
</evidence>
<dbReference type="Pfam" id="PF00034">
    <property type="entry name" value="Cytochrom_C"/>
    <property type="match status" value="1"/>
</dbReference>
<dbReference type="SUPFAM" id="SSF46626">
    <property type="entry name" value="Cytochrome c"/>
    <property type="match status" value="1"/>
</dbReference>
<gene>
    <name evidence="7" type="ORF">SAMN05444486_102373</name>
</gene>
<reference evidence="7 8" key="1">
    <citation type="submission" date="2016-10" db="EMBL/GenBank/DDBJ databases">
        <authorList>
            <person name="de Groot N.N."/>
        </authorList>
    </citation>
    <scope>NUCLEOTIDE SEQUENCE [LARGE SCALE GENOMIC DNA]</scope>
    <source>
        <strain evidence="7 8">DSM 24677</strain>
    </source>
</reference>
<keyword evidence="2 4" id="KW-0479">Metal-binding</keyword>
<keyword evidence="1 4" id="KW-0349">Heme</keyword>
<accession>A0A1H3K6R3</accession>
<name>A0A1H3K6R3_9RHOB</name>
<dbReference type="Gene3D" id="1.10.760.10">
    <property type="entry name" value="Cytochrome c-like domain"/>
    <property type="match status" value="1"/>
</dbReference>
<dbReference type="PROSITE" id="PS51007">
    <property type="entry name" value="CYTC"/>
    <property type="match status" value="1"/>
</dbReference>
<evidence type="ECO:0000256" key="2">
    <source>
        <dbReference type="ARBA" id="ARBA00022723"/>
    </source>
</evidence>
<dbReference type="Proteomes" id="UP000199026">
    <property type="component" value="Unassembled WGS sequence"/>
</dbReference>
<dbReference type="InterPro" id="IPR030999">
    <property type="entry name" value="Thiosulf_SoxX"/>
</dbReference>
<evidence type="ECO:0000259" key="6">
    <source>
        <dbReference type="PROSITE" id="PS51007"/>
    </source>
</evidence>
<dbReference type="STRING" id="576131.SAMN05444486_102373"/>